<comment type="caution">
    <text evidence="2">The sequence shown here is derived from an EMBL/GenBank/DDBJ whole genome shotgun (WGS) entry which is preliminary data.</text>
</comment>
<evidence type="ECO:0000313" key="3">
    <source>
        <dbReference type="Proteomes" id="UP001213000"/>
    </source>
</evidence>
<feature type="compositionally biased region" description="Polar residues" evidence="1">
    <location>
        <begin position="505"/>
        <end position="523"/>
    </location>
</feature>
<feature type="compositionally biased region" description="Polar residues" evidence="1">
    <location>
        <begin position="207"/>
        <end position="229"/>
    </location>
</feature>
<dbReference type="Proteomes" id="UP001213000">
    <property type="component" value="Unassembled WGS sequence"/>
</dbReference>
<dbReference type="EMBL" id="JANIEX010002037">
    <property type="protein sequence ID" value="KAJ3552557.1"/>
    <property type="molecule type" value="Genomic_DNA"/>
</dbReference>
<feature type="region of interest" description="Disordered" evidence="1">
    <location>
        <begin position="493"/>
        <end position="543"/>
    </location>
</feature>
<sequence>MPLPVHLPPLADSKSLTPQRKHRKLLKDGSGAEVWPESIEKIFVQGSYTSDDLFRRSTSYPPLKVFVNTGIPPMLHIPSLAAGVDGGTSSSSTTSRSTTSPAQRSKSQATYRCSVICGRANQASVPLRFRLPLEFMITSLEYQLVAGGEELADISPPAGSNIKLEDSHWPTSLIPMDHDDADGYSSNSSPDFSPPDFPHQYLPSPDQPASRQLDMSSSAQYTSGTSPYVSNFPSTSQDYPAIFDKYGQLSPVRTGLPMDSTSGYKYPNRVHALRLTAHGMSPFIIRTDALIPANLPYEPLQLKVRLSISTMEDVNCPPALHGFLASICLSHIWSSSAKCITKTLAGSNTVSEDVGALEVSDIMVGTVNAVLPESHLNRCRWLDPHNHTSITQEIIIDDVSLLFIVYELDRSASNPMPSAQFTGFLKYPSSRAGHGLGSSGGMTTSSASRAFSVSSSHGSGNISNRAFSASPVNSSALAPCGLAAITGASYSQHHHSGSLSPHSSAVTMGGSSTNGVVNPSGLSGYSLPMHSHHSRHPSQSLAHALTPVRYPMATSLPS</sequence>
<evidence type="ECO:0000313" key="2">
    <source>
        <dbReference type="EMBL" id="KAJ3552557.1"/>
    </source>
</evidence>
<feature type="compositionally biased region" description="Low complexity" evidence="1">
    <location>
        <begin position="88"/>
        <end position="100"/>
    </location>
</feature>
<feature type="region of interest" description="Disordered" evidence="1">
    <location>
        <begin position="82"/>
        <end position="106"/>
    </location>
</feature>
<dbReference type="AlphaFoldDB" id="A0AAD5YMN9"/>
<accession>A0AAD5YMN9</accession>
<organism evidence="2 3">
    <name type="scientific">Leucocoprinus birnbaumii</name>
    <dbReference type="NCBI Taxonomy" id="56174"/>
    <lineage>
        <taxon>Eukaryota</taxon>
        <taxon>Fungi</taxon>
        <taxon>Dikarya</taxon>
        <taxon>Basidiomycota</taxon>
        <taxon>Agaricomycotina</taxon>
        <taxon>Agaricomycetes</taxon>
        <taxon>Agaricomycetidae</taxon>
        <taxon>Agaricales</taxon>
        <taxon>Agaricineae</taxon>
        <taxon>Agaricaceae</taxon>
        <taxon>Leucocoprinus</taxon>
    </lineage>
</organism>
<name>A0AAD5YMN9_9AGAR</name>
<reference evidence="2" key="1">
    <citation type="submission" date="2022-07" db="EMBL/GenBank/DDBJ databases">
        <title>Genome Sequence of Leucocoprinus birnbaumii.</title>
        <authorList>
            <person name="Buettner E."/>
        </authorList>
    </citation>
    <scope>NUCLEOTIDE SEQUENCE</scope>
    <source>
        <strain evidence="2">VT141</strain>
    </source>
</reference>
<keyword evidence="3" id="KW-1185">Reference proteome</keyword>
<feature type="region of interest" description="Disordered" evidence="1">
    <location>
        <begin position="1"/>
        <end position="30"/>
    </location>
</feature>
<proteinExistence type="predicted"/>
<feature type="region of interest" description="Disordered" evidence="1">
    <location>
        <begin position="170"/>
        <end position="229"/>
    </location>
</feature>
<gene>
    <name evidence="2" type="ORF">NP233_g12852</name>
</gene>
<evidence type="ECO:0000256" key="1">
    <source>
        <dbReference type="SAM" id="MobiDB-lite"/>
    </source>
</evidence>
<protein>
    <submittedName>
        <fullName evidence="2">Uncharacterized protein</fullName>
    </submittedName>
</protein>